<comment type="caution">
    <text evidence="12">The sequence shown here is derived from an EMBL/GenBank/DDBJ whole genome shotgun (WGS) entry which is preliminary data.</text>
</comment>
<dbReference type="InterPro" id="IPR005841">
    <property type="entry name" value="Alpha-D-phosphohexomutase_SF"/>
</dbReference>
<dbReference type="InterPro" id="IPR005843">
    <property type="entry name" value="A-D-PHexomutase_C"/>
</dbReference>
<dbReference type="InterPro" id="IPR005845">
    <property type="entry name" value="A-D-PHexomutase_a/b/a-II"/>
</dbReference>
<feature type="domain" description="Alpha-D-phosphohexomutase alpha/beta/alpha" evidence="10">
    <location>
        <begin position="159"/>
        <end position="258"/>
    </location>
</feature>
<dbReference type="SUPFAM" id="SSF55957">
    <property type="entry name" value="Phosphoglucomutase, C-terminal domain"/>
    <property type="match status" value="1"/>
</dbReference>
<dbReference type="InterPro" id="IPR005846">
    <property type="entry name" value="A-D-PHexomutase_a/b/a-III"/>
</dbReference>
<keyword evidence="13" id="KW-1185">Reference proteome</keyword>
<dbReference type="PANTHER" id="PTHR43771:SF2">
    <property type="entry name" value="PHOSPHOMANNOMUTASE_PHOSPHOGLUCOMUTASE"/>
    <property type="match status" value="1"/>
</dbReference>
<evidence type="ECO:0000259" key="9">
    <source>
        <dbReference type="Pfam" id="PF02878"/>
    </source>
</evidence>
<dbReference type="InterPro" id="IPR036900">
    <property type="entry name" value="A-D-PHexomutase_C_sf"/>
</dbReference>
<dbReference type="NCBIfam" id="NF046027">
    <property type="entry name" value="PhglucPhmanMutPgmG"/>
    <property type="match status" value="1"/>
</dbReference>
<evidence type="ECO:0000256" key="5">
    <source>
        <dbReference type="ARBA" id="ARBA00022842"/>
    </source>
</evidence>
<dbReference type="InterPro" id="IPR016066">
    <property type="entry name" value="A-D-PHexomutase_CS"/>
</dbReference>
<dbReference type="InterPro" id="IPR016055">
    <property type="entry name" value="A-D-PHexomutase_a/b/a-I/II/III"/>
</dbReference>
<dbReference type="SUPFAM" id="SSF53738">
    <property type="entry name" value="Phosphoglucomutase, first 3 domains"/>
    <property type="match status" value="3"/>
</dbReference>
<evidence type="ECO:0000259" key="11">
    <source>
        <dbReference type="Pfam" id="PF02880"/>
    </source>
</evidence>
<evidence type="ECO:0000256" key="6">
    <source>
        <dbReference type="ARBA" id="ARBA00023235"/>
    </source>
</evidence>
<evidence type="ECO:0000259" key="8">
    <source>
        <dbReference type="Pfam" id="PF00408"/>
    </source>
</evidence>
<accession>A0ABU0YR26</accession>
<dbReference type="Pfam" id="PF02880">
    <property type="entry name" value="PGM_PMM_III"/>
    <property type="match status" value="1"/>
</dbReference>
<keyword evidence="3" id="KW-0597">Phosphoprotein</keyword>
<comment type="cofactor">
    <cofactor evidence="1">
        <name>Mg(2+)</name>
        <dbReference type="ChEBI" id="CHEBI:18420"/>
    </cofactor>
</comment>
<evidence type="ECO:0000259" key="10">
    <source>
        <dbReference type="Pfam" id="PF02879"/>
    </source>
</evidence>
<name>A0ABU0YR26_9PROT</name>
<feature type="domain" description="Alpha-D-phosphohexomutase C-terminal" evidence="8">
    <location>
        <begin position="378"/>
        <end position="451"/>
    </location>
</feature>
<dbReference type="PRINTS" id="PR00509">
    <property type="entry name" value="PGMPMM"/>
</dbReference>
<dbReference type="CDD" id="cd03089">
    <property type="entry name" value="PMM_PGM"/>
    <property type="match status" value="1"/>
</dbReference>
<dbReference type="Pfam" id="PF02879">
    <property type="entry name" value="PGM_PMM_II"/>
    <property type="match status" value="1"/>
</dbReference>
<gene>
    <name evidence="12" type="ORF">Q8A70_20970</name>
</gene>
<dbReference type="PROSITE" id="PS00710">
    <property type="entry name" value="PGM_PMM"/>
    <property type="match status" value="1"/>
</dbReference>
<feature type="domain" description="Alpha-D-phosphohexomutase alpha/beta/alpha" evidence="9">
    <location>
        <begin position="12"/>
        <end position="144"/>
    </location>
</feature>
<keyword evidence="5 7" id="KW-0460">Magnesium</keyword>
<dbReference type="InterPro" id="IPR005844">
    <property type="entry name" value="A-D-PHexomutase_a/b/a-I"/>
</dbReference>
<keyword evidence="4 7" id="KW-0479">Metal-binding</keyword>
<organism evidence="12 13">
    <name type="scientific">Dongia sedimenti</name>
    <dbReference type="NCBI Taxonomy" id="3064282"/>
    <lineage>
        <taxon>Bacteria</taxon>
        <taxon>Pseudomonadati</taxon>
        <taxon>Pseudomonadota</taxon>
        <taxon>Alphaproteobacteria</taxon>
        <taxon>Rhodospirillales</taxon>
        <taxon>Dongiaceae</taxon>
        <taxon>Dongia</taxon>
    </lineage>
</organism>
<comment type="similarity">
    <text evidence="2 7">Belongs to the phosphohexose mutase family.</text>
</comment>
<reference evidence="13" key="1">
    <citation type="submission" date="2023-08" db="EMBL/GenBank/DDBJ databases">
        <title>Rhodospirillaceae gen. nov., a novel taxon isolated from the Yangtze River Yuezi River estuary sludge.</title>
        <authorList>
            <person name="Ruan L."/>
        </authorList>
    </citation>
    <scope>NUCLEOTIDE SEQUENCE [LARGE SCALE GENOMIC DNA]</scope>
    <source>
        <strain evidence="13">R-7</strain>
    </source>
</reference>
<dbReference type="Proteomes" id="UP001230156">
    <property type="component" value="Unassembled WGS sequence"/>
</dbReference>
<evidence type="ECO:0000256" key="4">
    <source>
        <dbReference type="ARBA" id="ARBA00022723"/>
    </source>
</evidence>
<dbReference type="Pfam" id="PF02878">
    <property type="entry name" value="PGM_PMM_I"/>
    <property type="match status" value="1"/>
</dbReference>
<protein>
    <submittedName>
        <fullName evidence="12">Phosphomannomutase/phosphoglucomutase</fullName>
    </submittedName>
</protein>
<evidence type="ECO:0000256" key="7">
    <source>
        <dbReference type="RuleBase" id="RU004326"/>
    </source>
</evidence>
<evidence type="ECO:0000313" key="13">
    <source>
        <dbReference type="Proteomes" id="UP001230156"/>
    </source>
</evidence>
<dbReference type="Gene3D" id="3.40.120.10">
    <property type="entry name" value="Alpha-D-Glucose-1,6-Bisphosphate, subunit A, domain 3"/>
    <property type="match status" value="3"/>
</dbReference>
<feature type="domain" description="Alpha-D-phosphohexomutase alpha/beta/alpha" evidence="11">
    <location>
        <begin position="262"/>
        <end position="371"/>
    </location>
</feature>
<evidence type="ECO:0000256" key="2">
    <source>
        <dbReference type="ARBA" id="ARBA00010231"/>
    </source>
</evidence>
<dbReference type="Gene3D" id="3.30.310.50">
    <property type="entry name" value="Alpha-D-phosphohexomutase, C-terminal domain"/>
    <property type="match status" value="1"/>
</dbReference>
<dbReference type="EMBL" id="JAUYVI010000006">
    <property type="protein sequence ID" value="MDQ7250176.1"/>
    <property type="molecule type" value="Genomic_DNA"/>
</dbReference>
<proteinExistence type="inferred from homology"/>
<dbReference type="Pfam" id="PF00408">
    <property type="entry name" value="PGM_PMM_IV"/>
    <property type="match status" value="1"/>
</dbReference>
<keyword evidence="6" id="KW-0413">Isomerase</keyword>
<dbReference type="PANTHER" id="PTHR43771">
    <property type="entry name" value="PHOSPHOMANNOMUTASE"/>
    <property type="match status" value="1"/>
</dbReference>
<evidence type="ECO:0000256" key="1">
    <source>
        <dbReference type="ARBA" id="ARBA00001946"/>
    </source>
</evidence>
<sequence>MPKGHQFNASILREYDIRGIVGETLSAADAEAIGKAFATKTARMRNKTAPKIAVGRDGRMSSPEMEAALVAGIKSTGATAVRVGTGPTPMLYYAAAELRVDAGIMVTGSHNPPTHNGFKMVIGGKPVYGEMIRDIGTMAKEGDFATGAGGEETNDVREAYTKKLVSALGGADISKLKIGWDAGNGAAGEIMVALTKALPGTHKLLFEKIDGTFPNHHPDPTEPENLHDLQELVAKEKLDLGIAFDGDGDRIGAVDAKGRIIWGDQLLAILGRDVLSKHPGATIIADVKASQALFDEIAKMGGKPLMWKTGHSLIKVKMAETKSPLAGEMSGHIFFADEYYGFDDALYAAVRLLRAVARSGKSLTELRDALPTLINTPEIRIPCPDDKKFAIVSDLANELKKEGAEFNDVDGIRIKKDGGWWLLRASNTQAVLVARAEAPNEKVLAGLKADLKQRLSRHGVAFAA</sequence>
<dbReference type="RefSeq" id="WP_379959084.1">
    <property type="nucleotide sequence ID" value="NZ_JAUYVI010000006.1"/>
</dbReference>
<evidence type="ECO:0000313" key="12">
    <source>
        <dbReference type="EMBL" id="MDQ7250176.1"/>
    </source>
</evidence>
<evidence type="ECO:0000256" key="3">
    <source>
        <dbReference type="ARBA" id="ARBA00022553"/>
    </source>
</evidence>